<organism evidence="1 2">
    <name type="scientific">Methanosphaerula palustris (strain ATCC BAA-1556 / DSM 19958 / E1-9c)</name>
    <dbReference type="NCBI Taxonomy" id="521011"/>
    <lineage>
        <taxon>Archaea</taxon>
        <taxon>Methanobacteriati</taxon>
        <taxon>Methanobacteriota</taxon>
        <taxon>Stenosarchaea group</taxon>
        <taxon>Methanomicrobia</taxon>
        <taxon>Methanomicrobiales</taxon>
        <taxon>Methanoregulaceae</taxon>
        <taxon>Methanosphaerula</taxon>
    </lineage>
</organism>
<keyword evidence="2" id="KW-1185">Reference proteome</keyword>
<evidence type="ECO:0000313" key="1">
    <source>
        <dbReference type="EMBL" id="ACL17368.1"/>
    </source>
</evidence>
<dbReference type="AlphaFoldDB" id="B8GDL7"/>
<protein>
    <submittedName>
        <fullName evidence="1">Uncharacterized protein</fullName>
    </submittedName>
</protein>
<dbReference type="Proteomes" id="UP000002457">
    <property type="component" value="Chromosome"/>
</dbReference>
<proteinExistence type="predicted"/>
<evidence type="ECO:0000313" key="2">
    <source>
        <dbReference type="Proteomes" id="UP000002457"/>
    </source>
</evidence>
<name>B8GDL7_METPE</name>
<accession>B8GDL7</accession>
<reference evidence="1 2" key="1">
    <citation type="journal article" date="2015" name="Genome Announc.">
        <title>Complete Genome Sequence of Methanosphaerula palustris E1-9CT, a Hydrogenotrophic Methanogen Isolated from a Minerotrophic Fen Peatland.</title>
        <authorList>
            <person name="Cadillo-Quiroz H."/>
            <person name="Browne P."/>
            <person name="Kyrpides N."/>
            <person name="Woyke T."/>
            <person name="Goodwin L."/>
            <person name="Detter C."/>
            <person name="Yavitt J.B."/>
            <person name="Zinder S.H."/>
        </authorList>
    </citation>
    <scope>NUCLEOTIDE SEQUENCE [LARGE SCALE GENOMIC DNA]</scope>
    <source>
        <strain evidence="2">ATCC BAA-1556 / DSM 19958 / E1-9c</strain>
    </source>
</reference>
<dbReference type="KEGG" id="mpl:Mpal_2069"/>
<dbReference type="HOGENOM" id="CLU_3194541_0_0_2"/>
<gene>
    <name evidence="1" type="ordered locus">Mpal_2069</name>
</gene>
<dbReference type="EMBL" id="CP001338">
    <property type="protein sequence ID" value="ACL17368.1"/>
    <property type="molecule type" value="Genomic_DNA"/>
</dbReference>
<sequence length="45" mass="5350">MEPKPIFARFIRRKGHWFRESFSKKGNGPESYTPVQVKLIQLMLT</sequence>